<accession>A0A1H6JAR7</accession>
<sequence>MGNQQNQSERQTQEASRAQDDEPKKGVFSEFSMTSVVASALAAVTSFALQSKIGLAGSIIGVGVAAAATAVATQVYKGMLAASAEKIKAIPDQDRLSPGMTQRMQATDAGNRSAADQSATYYDTVTGQDVTADQIDPEHTVIRHLPHELEQDLTPLGGSGEYAETGTPIASDDMSQAAAQRRAKRLRRVAAIVTVIVAIAAVLAYALVITVATSGQGIGSTEPIISPTTTDPTESGPYEPLSKATGSSSEEGKSEATASEGEKTAENKSESEGTSSNSSKGEGTSESEGASASNGSSSHSNGKGESGSGSGSSNGTGSGSSGSSSNSGSASGNTGSSSGSKGESGSGSGSASGSGSTSGSGSSTGSSSAGGTTSSASKG</sequence>
<evidence type="ECO:0000256" key="1">
    <source>
        <dbReference type="SAM" id="MobiDB-lite"/>
    </source>
</evidence>
<feature type="compositionally biased region" description="Polar residues" evidence="1">
    <location>
        <begin position="1"/>
        <end position="16"/>
    </location>
</feature>
<feature type="transmembrane region" description="Helical" evidence="2">
    <location>
        <begin position="55"/>
        <end position="76"/>
    </location>
</feature>
<protein>
    <submittedName>
        <fullName evidence="3">Uncharacterized protein</fullName>
    </submittedName>
</protein>
<gene>
    <name evidence="3" type="ORF">SAMN05216447_105153</name>
</gene>
<evidence type="ECO:0000256" key="2">
    <source>
        <dbReference type="SAM" id="Phobius"/>
    </source>
</evidence>
<feature type="compositionally biased region" description="Low complexity" evidence="1">
    <location>
        <begin position="321"/>
        <end position="341"/>
    </location>
</feature>
<proteinExistence type="predicted"/>
<keyword evidence="4" id="KW-1185">Reference proteome</keyword>
<name>A0A1H6JAR7_9ACTN</name>
<dbReference type="Proteomes" id="UP000199135">
    <property type="component" value="Unassembled WGS sequence"/>
</dbReference>
<feature type="transmembrane region" description="Helical" evidence="2">
    <location>
        <begin position="27"/>
        <end position="49"/>
    </location>
</feature>
<evidence type="ECO:0000313" key="3">
    <source>
        <dbReference type="EMBL" id="SEH56079.1"/>
    </source>
</evidence>
<feature type="region of interest" description="Disordered" evidence="1">
    <location>
        <begin position="92"/>
        <end position="117"/>
    </location>
</feature>
<feature type="compositionally biased region" description="Low complexity" evidence="1">
    <location>
        <begin position="359"/>
        <end position="379"/>
    </location>
</feature>
<feature type="transmembrane region" description="Helical" evidence="2">
    <location>
        <begin position="189"/>
        <end position="212"/>
    </location>
</feature>
<feature type="compositionally biased region" description="Gly residues" evidence="1">
    <location>
        <begin position="342"/>
        <end position="358"/>
    </location>
</feature>
<keyword evidence="2" id="KW-0812">Transmembrane</keyword>
<feature type="region of interest" description="Disordered" evidence="1">
    <location>
        <begin position="1"/>
        <end position="25"/>
    </location>
</feature>
<keyword evidence="2" id="KW-0472">Membrane</keyword>
<dbReference type="RefSeq" id="WP_078686548.1">
    <property type="nucleotide sequence ID" value="NZ_FNWT01000005.1"/>
</dbReference>
<evidence type="ECO:0000313" key="4">
    <source>
        <dbReference type="Proteomes" id="UP000199135"/>
    </source>
</evidence>
<keyword evidence="2" id="KW-1133">Transmembrane helix</keyword>
<dbReference type="EMBL" id="FNWT01000005">
    <property type="protein sequence ID" value="SEH56079.1"/>
    <property type="molecule type" value="Genomic_DNA"/>
</dbReference>
<feature type="compositionally biased region" description="Basic and acidic residues" evidence="1">
    <location>
        <begin position="250"/>
        <end position="271"/>
    </location>
</feature>
<feature type="compositionally biased region" description="Gly residues" evidence="1">
    <location>
        <begin position="304"/>
        <end position="320"/>
    </location>
</feature>
<feature type="compositionally biased region" description="Polar residues" evidence="1">
    <location>
        <begin position="99"/>
        <end position="117"/>
    </location>
</feature>
<feature type="compositionally biased region" description="Low complexity" evidence="1">
    <location>
        <begin position="272"/>
        <end position="303"/>
    </location>
</feature>
<feature type="region of interest" description="Disordered" evidence="1">
    <location>
        <begin position="217"/>
        <end position="379"/>
    </location>
</feature>
<comment type="caution">
    <text evidence="3">The sequence shown here is derived from an EMBL/GenBank/DDBJ whole genome shotgun (WGS) entry which is preliminary data.</text>
</comment>
<organism evidence="3 4">
    <name type="scientific">Parafannyhessea umbonata</name>
    <dbReference type="NCBI Taxonomy" id="604330"/>
    <lineage>
        <taxon>Bacteria</taxon>
        <taxon>Bacillati</taxon>
        <taxon>Actinomycetota</taxon>
        <taxon>Coriobacteriia</taxon>
        <taxon>Coriobacteriales</taxon>
        <taxon>Atopobiaceae</taxon>
        <taxon>Parafannyhessea</taxon>
    </lineage>
</organism>
<reference evidence="3 4" key="1">
    <citation type="submission" date="2016-10" db="EMBL/GenBank/DDBJ databases">
        <authorList>
            <person name="Varghese N."/>
            <person name="Submissions S."/>
        </authorList>
    </citation>
    <scope>NUCLEOTIDE SEQUENCE [LARGE SCALE GENOMIC DNA]</scope>
    <source>
        <strain evidence="3 4">WCP15</strain>
    </source>
</reference>